<protein>
    <submittedName>
        <fullName evidence="2">Uncharacterized protein</fullName>
    </submittedName>
</protein>
<keyword evidence="1" id="KW-1133">Transmembrane helix</keyword>
<dbReference type="Proteomes" id="UP000078529">
    <property type="component" value="Unassembled WGS sequence"/>
</dbReference>
<sequence>MVPGALFRDGVALEPKRPAEAIRPFGTLPALQVRSALFPGSLALIALLMLMNRWTKIES</sequence>
<feature type="transmembrane region" description="Helical" evidence="1">
    <location>
        <begin position="33"/>
        <end position="51"/>
    </location>
</feature>
<dbReference type="PATRIC" id="fig|401562.4.peg.658"/>
<dbReference type="EMBL" id="LDQA01000013">
    <property type="protein sequence ID" value="KTR07049.1"/>
    <property type="molecule type" value="Genomic_DNA"/>
</dbReference>
<accession>A0A175RW02</accession>
<evidence type="ECO:0000313" key="3">
    <source>
        <dbReference type="Proteomes" id="UP000078529"/>
    </source>
</evidence>
<evidence type="ECO:0000313" key="2">
    <source>
        <dbReference type="EMBL" id="KTR07049.1"/>
    </source>
</evidence>
<gene>
    <name evidence="2" type="ORF">NS365_05235</name>
</gene>
<name>A0A175RW02_9HYPH</name>
<keyword evidence="1" id="KW-0472">Membrane</keyword>
<keyword evidence="1" id="KW-0812">Transmembrane</keyword>
<keyword evidence="3" id="KW-1185">Reference proteome</keyword>
<dbReference type="AlphaFoldDB" id="A0A175RW02"/>
<evidence type="ECO:0000256" key="1">
    <source>
        <dbReference type="SAM" id="Phobius"/>
    </source>
</evidence>
<comment type="caution">
    <text evidence="2">The sequence shown here is derived from an EMBL/GenBank/DDBJ whole genome shotgun (WGS) entry which is preliminary data.</text>
</comment>
<organism evidence="2 3">
    <name type="scientific">Aureimonas ureilytica</name>
    <dbReference type="NCBI Taxonomy" id="401562"/>
    <lineage>
        <taxon>Bacteria</taxon>
        <taxon>Pseudomonadati</taxon>
        <taxon>Pseudomonadota</taxon>
        <taxon>Alphaproteobacteria</taxon>
        <taxon>Hyphomicrobiales</taxon>
        <taxon>Aurantimonadaceae</taxon>
        <taxon>Aureimonas</taxon>
    </lineage>
</organism>
<proteinExistence type="predicted"/>
<reference evidence="2 3" key="1">
    <citation type="journal article" date="2016" name="Front. Microbiol.">
        <title>Genomic Resource of Rice Seed Associated Bacteria.</title>
        <authorList>
            <person name="Midha S."/>
            <person name="Bansal K."/>
            <person name="Sharma S."/>
            <person name="Kumar N."/>
            <person name="Patil P.P."/>
            <person name="Chaudhry V."/>
            <person name="Patil P.B."/>
        </authorList>
    </citation>
    <scope>NUCLEOTIDE SEQUENCE [LARGE SCALE GENOMIC DNA]</scope>
    <source>
        <strain evidence="2 3">NS365</strain>
    </source>
</reference>